<reference evidence="2 3" key="1">
    <citation type="submission" date="2020-01" db="EMBL/GenBank/DDBJ databases">
        <title>Investigation of new actinobacteria for the biodesulphurisation of diesel fuel.</title>
        <authorList>
            <person name="Athi Narayanan S.M."/>
        </authorList>
    </citation>
    <scope>NUCLEOTIDE SEQUENCE [LARGE SCALE GENOMIC DNA]</scope>
    <source>
        <strain evidence="2 3">213E</strain>
    </source>
</reference>
<dbReference type="EMBL" id="JAADZU010000035">
    <property type="protein sequence ID" value="NDK90310.1"/>
    <property type="molecule type" value="Genomic_DNA"/>
</dbReference>
<dbReference type="Pfam" id="PF04341">
    <property type="entry name" value="DUF485"/>
    <property type="match status" value="1"/>
</dbReference>
<comment type="caution">
    <text evidence="2">The sequence shown here is derived from an EMBL/GenBank/DDBJ whole genome shotgun (WGS) entry which is preliminary data.</text>
</comment>
<keyword evidence="3" id="KW-1185">Reference proteome</keyword>
<dbReference type="InterPro" id="IPR007436">
    <property type="entry name" value="DUF485"/>
</dbReference>
<gene>
    <name evidence="2" type="ORF">GYA93_12055</name>
</gene>
<evidence type="ECO:0000313" key="3">
    <source>
        <dbReference type="Proteomes" id="UP000466307"/>
    </source>
</evidence>
<organism evidence="2 3">
    <name type="scientific">Gordonia desulfuricans</name>
    <dbReference type="NCBI Taxonomy" id="89051"/>
    <lineage>
        <taxon>Bacteria</taxon>
        <taxon>Bacillati</taxon>
        <taxon>Actinomycetota</taxon>
        <taxon>Actinomycetes</taxon>
        <taxon>Mycobacteriales</taxon>
        <taxon>Gordoniaceae</taxon>
        <taxon>Gordonia</taxon>
    </lineage>
</organism>
<accession>A0A7K3LPX9</accession>
<name>A0A7K3LPX9_9ACTN</name>
<evidence type="ECO:0000256" key="1">
    <source>
        <dbReference type="SAM" id="Phobius"/>
    </source>
</evidence>
<dbReference type="RefSeq" id="WP_020793282.1">
    <property type="nucleotide sequence ID" value="NZ_JAADZU010000035.1"/>
</dbReference>
<keyword evidence="1" id="KW-1133">Transmembrane helix</keyword>
<dbReference type="Proteomes" id="UP000466307">
    <property type="component" value="Unassembled WGS sequence"/>
</dbReference>
<evidence type="ECO:0000313" key="2">
    <source>
        <dbReference type="EMBL" id="NDK90310.1"/>
    </source>
</evidence>
<feature type="transmembrane region" description="Helical" evidence="1">
    <location>
        <begin position="65"/>
        <end position="87"/>
    </location>
</feature>
<dbReference type="AlphaFoldDB" id="A0A7K3LPX9"/>
<feature type="transmembrane region" description="Helical" evidence="1">
    <location>
        <begin position="33"/>
        <end position="53"/>
    </location>
</feature>
<proteinExistence type="predicted"/>
<keyword evidence="1" id="KW-0472">Membrane</keyword>
<protein>
    <submittedName>
        <fullName evidence="2">DUF485 domain-containing protein</fullName>
    </submittedName>
</protein>
<keyword evidence="1" id="KW-0812">Transmembrane</keyword>
<sequence length="116" mass="12583">MIDLTVTSPTSWSSVLALPEVTELRRRRSRVTALMSVLTIALFSGFVVGFAGFPDVLGSVEILDVPLSLWVVLSQFVGTWVLVFCYFRLARTYIQPAADAALAAVSAASESKETAR</sequence>